<name>A0A848M819_PAELE</name>
<gene>
    <name evidence="1" type="ORF">HII30_15495</name>
</gene>
<dbReference type="EMBL" id="JABBPN010000015">
    <property type="protein sequence ID" value="NMO97167.1"/>
    <property type="molecule type" value="Genomic_DNA"/>
</dbReference>
<proteinExistence type="predicted"/>
<keyword evidence="2" id="KW-1185">Reference proteome</keyword>
<sequence length="63" mass="7106">MSFVSEMPPWIMCSCILETTAVVRTLAIAATQNGNFNFILFSIKIVMTIVTFSEVHVRYNDFG</sequence>
<organism evidence="1 2">
    <name type="scientific">Paenibacillus lemnae</name>
    <dbReference type="NCBI Taxonomy" id="1330551"/>
    <lineage>
        <taxon>Bacteria</taxon>
        <taxon>Bacillati</taxon>
        <taxon>Bacillota</taxon>
        <taxon>Bacilli</taxon>
        <taxon>Bacillales</taxon>
        <taxon>Paenibacillaceae</taxon>
        <taxon>Paenibacillus</taxon>
    </lineage>
</organism>
<dbReference type="Proteomes" id="UP000565468">
    <property type="component" value="Unassembled WGS sequence"/>
</dbReference>
<accession>A0A848M819</accession>
<protein>
    <submittedName>
        <fullName evidence="1">Uncharacterized protein</fullName>
    </submittedName>
</protein>
<evidence type="ECO:0000313" key="1">
    <source>
        <dbReference type="EMBL" id="NMO97167.1"/>
    </source>
</evidence>
<evidence type="ECO:0000313" key="2">
    <source>
        <dbReference type="Proteomes" id="UP000565468"/>
    </source>
</evidence>
<dbReference type="AlphaFoldDB" id="A0A848M819"/>
<comment type="caution">
    <text evidence="1">The sequence shown here is derived from an EMBL/GenBank/DDBJ whole genome shotgun (WGS) entry which is preliminary data.</text>
</comment>
<reference evidence="1 2" key="1">
    <citation type="submission" date="2020-04" db="EMBL/GenBank/DDBJ databases">
        <title>Paenibacillus algicola sp. nov., a novel marine bacterium producing alginate lyase.</title>
        <authorList>
            <person name="Huang H."/>
        </authorList>
    </citation>
    <scope>NUCLEOTIDE SEQUENCE [LARGE SCALE GENOMIC DNA]</scope>
    <source>
        <strain evidence="1 2">L7-75</strain>
    </source>
</reference>